<dbReference type="Pfam" id="PF04199">
    <property type="entry name" value="Cyclase"/>
    <property type="match status" value="1"/>
</dbReference>
<feature type="transmembrane region" description="Helical" evidence="2">
    <location>
        <begin position="321"/>
        <end position="337"/>
    </location>
</feature>
<dbReference type="PANTHER" id="PTHR31118:SF12">
    <property type="entry name" value="CYCLASE-LIKE PROTEIN 2"/>
    <property type="match status" value="1"/>
</dbReference>
<dbReference type="GO" id="GO:0019441">
    <property type="term" value="P:L-tryptophan catabolic process to kynurenine"/>
    <property type="evidence" value="ECO:0000318"/>
    <property type="project" value="GO_Central"/>
</dbReference>
<feature type="transmembrane region" description="Helical" evidence="2">
    <location>
        <begin position="198"/>
        <end position="219"/>
    </location>
</feature>
<dbReference type="SUPFAM" id="SSF102198">
    <property type="entry name" value="Putative cyclase"/>
    <property type="match status" value="1"/>
</dbReference>
<dbReference type="Pfam" id="PF00059">
    <property type="entry name" value="Lectin_C"/>
    <property type="match status" value="1"/>
</dbReference>
<dbReference type="InterPro" id="IPR037175">
    <property type="entry name" value="KFase_sf"/>
</dbReference>
<dbReference type="PANTHER" id="PTHR31118">
    <property type="entry name" value="CYCLASE-LIKE PROTEIN 2"/>
    <property type="match status" value="1"/>
</dbReference>
<accession>A7T233</accession>
<dbReference type="InterPro" id="IPR007325">
    <property type="entry name" value="KFase/CYL"/>
</dbReference>
<dbReference type="InterPro" id="IPR016186">
    <property type="entry name" value="C-type_lectin-like/link_sf"/>
</dbReference>
<keyword evidence="5" id="KW-1185">Reference proteome</keyword>
<dbReference type="InterPro" id="IPR001304">
    <property type="entry name" value="C-type_lectin-like"/>
</dbReference>
<dbReference type="Gene3D" id="3.50.30.50">
    <property type="entry name" value="Putative cyclase"/>
    <property type="match status" value="1"/>
</dbReference>
<dbReference type="InParanoid" id="A7T233"/>
<dbReference type="Proteomes" id="UP000001593">
    <property type="component" value="Unassembled WGS sequence"/>
</dbReference>
<protein>
    <recommendedName>
        <fullName evidence="3">C-type lectin domain-containing protein</fullName>
    </recommendedName>
</protein>
<dbReference type="Gene3D" id="3.10.100.10">
    <property type="entry name" value="Mannose-Binding Protein A, subunit A"/>
    <property type="match status" value="1"/>
</dbReference>
<dbReference type="SUPFAM" id="SSF56436">
    <property type="entry name" value="C-type lectin-like"/>
    <property type="match status" value="1"/>
</dbReference>
<feature type="domain" description="C-type lectin" evidence="3">
    <location>
        <begin position="1"/>
        <end position="118"/>
    </location>
</feature>
<dbReference type="InterPro" id="IPR016187">
    <property type="entry name" value="CTDL_fold"/>
</dbReference>
<reference evidence="4 5" key="1">
    <citation type="journal article" date="2007" name="Science">
        <title>Sea anemone genome reveals ancestral eumetazoan gene repertoire and genomic organization.</title>
        <authorList>
            <person name="Putnam N.H."/>
            <person name="Srivastava M."/>
            <person name="Hellsten U."/>
            <person name="Dirks B."/>
            <person name="Chapman J."/>
            <person name="Salamov A."/>
            <person name="Terry A."/>
            <person name="Shapiro H."/>
            <person name="Lindquist E."/>
            <person name="Kapitonov V.V."/>
            <person name="Jurka J."/>
            <person name="Genikhovich G."/>
            <person name="Grigoriev I.V."/>
            <person name="Lucas S.M."/>
            <person name="Steele R.E."/>
            <person name="Finnerty J.R."/>
            <person name="Technau U."/>
            <person name="Martindale M.Q."/>
            <person name="Rokhsar D.S."/>
        </authorList>
    </citation>
    <scope>NUCLEOTIDE SEQUENCE [LARGE SCALE GENOMIC DNA]</scope>
    <source>
        <strain evidence="5">CH2 X CH6</strain>
    </source>
</reference>
<dbReference type="EMBL" id="DS470191">
    <property type="protein sequence ID" value="EDO29982.1"/>
    <property type="molecule type" value="Genomic_DNA"/>
</dbReference>
<evidence type="ECO:0000313" key="5">
    <source>
        <dbReference type="Proteomes" id="UP000001593"/>
    </source>
</evidence>
<dbReference type="CDD" id="cd00037">
    <property type="entry name" value="CLECT"/>
    <property type="match status" value="1"/>
</dbReference>
<dbReference type="AlphaFoldDB" id="A7T233"/>
<organism evidence="4 5">
    <name type="scientific">Nematostella vectensis</name>
    <name type="common">Starlet sea anemone</name>
    <dbReference type="NCBI Taxonomy" id="45351"/>
    <lineage>
        <taxon>Eukaryota</taxon>
        <taxon>Metazoa</taxon>
        <taxon>Cnidaria</taxon>
        <taxon>Anthozoa</taxon>
        <taxon>Hexacorallia</taxon>
        <taxon>Actiniaria</taxon>
        <taxon>Edwardsiidae</taxon>
        <taxon>Nematostella</taxon>
    </lineage>
</organism>
<gene>
    <name evidence="4" type="ORF">NEMVEDRAFT_v1g221181</name>
</gene>
<sequence>MTWLLSRQQCSVAGGDLVVMETKEEWAFITEQIQTKTVPDGSNESFIGMEIPDNWKKGEPLKWKNGANFTLTDKWQSGKPTANEGEQRTSSVLISRDYMFKGSLNSIGYDLQRGRICEYKKDCSQAGRVPRCISPTTETLTTETIAASQLTPSSSATTTTIRTNTKTTESAITTSLSTSLPVILPTSSKSSSALSLEVLVVLVLLSVACIILIIIVCVWKHQHRGMHKDAAQWLVDNRNIKVFGTDTLSLDYGPSSDFPTHVALLPRGIIGIEMVANVEKLPPKGATVFVLPMKIGGGTGAPVRMIATIKEPMPINRLPRLAGYLALIAMANMLALLF</sequence>
<proteinExistence type="inferred from homology"/>
<evidence type="ECO:0000259" key="3">
    <source>
        <dbReference type="PROSITE" id="PS50041"/>
    </source>
</evidence>
<dbReference type="GO" id="GO:0004061">
    <property type="term" value="F:arylformamidase activity"/>
    <property type="evidence" value="ECO:0000318"/>
    <property type="project" value="GO_Central"/>
</dbReference>
<evidence type="ECO:0000256" key="1">
    <source>
        <dbReference type="ARBA" id="ARBA00007865"/>
    </source>
</evidence>
<keyword evidence="2" id="KW-0472">Membrane</keyword>
<dbReference type="PROSITE" id="PS50041">
    <property type="entry name" value="C_TYPE_LECTIN_2"/>
    <property type="match status" value="1"/>
</dbReference>
<keyword evidence="2" id="KW-1133">Transmembrane helix</keyword>
<dbReference type="HOGENOM" id="CLU_822087_0_0_1"/>
<dbReference type="OMA" id="ARICEYN"/>
<comment type="similarity">
    <text evidence="1">Belongs to the Cyclase 1 superfamily.</text>
</comment>
<evidence type="ECO:0000256" key="2">
    <source>
        <dbReference type="SAM" id="Phobius"/>
    </source>
</evidence>
<name>A7T233_NEMVE</name>
<keyword evidence="2" id="KW-0812">Transmembrane</keyword>
<evidence type="ECO:0000313" key="4">
    <source>
        <dbReference type="EMBL" id="EDO29982.1"/>
    </source>
</evidence>